<keyword evidence="3" id="KW-1185">Reference proteome</keyword>
<keyword evidence="1" id="KW-0732">Signal</keyword>
<gene>
    <name evidence="2" type="ORF">FJM65_09675</name>
</gene>
<dbReference type="EMBL" id="VFRQ01000004">
    <property type="protein sequence ID" value="TPE44408.1"/>
    <property type="molecule type" value="Genomic_DNA"/>
</dbReference>
<name>A0A501W574_9BACT</name>
<evidence type="ECO:0000313" key="2">
    <source>
        <dbReference type="EMBL" id="TPE44408.1"/>
    </source>
</evidence>
<evidence type="ECO:0000256" key="1">
    <source>
        <dbReference type="SAM" id="SignalP"/>
    </source>
</evidence>
<dbReference type="OrthoDB" id="850683at2"/>
<sequence length="235" mass="24891">MRNIAIPFFTFLMAVFALSSCRQDGAAPIRNIKAGPSLLRAQAGGACQNCTYRFGTEQKNLGNVYTKQLVVAFAEGLSAADEDAVMAQYKFISGKNGQLSSNSAILHNIALVDGLNCKQVELAMELLAEDPGIAYVAPYFLNESGLLGISNEAIVTIEEGAAEALGALAEGYGAEVLMPLSGQTYLVRVDKSSAGNALELANYLNGEKGIVHAEPDFLVSVDMPAARVAVKKLIR</sequence>
<organism evidence="2 3">
    <name type="scientific">Pontibacter mangrovi</name>
    <dbReference type="NCBI Taxonomy" id="2589816"/>
    <lineage>
        <taxon>Bacteria</taxon>
        <taxon>Pseudomonadati</taxon>
        <taxon>Bacteroidota</taxon>
        <taxon>Cytophagia</taxon>
        <taxon>Cytophagales</taxon>
        <taxon>Hymenobacteraceae</taxon>
        <taxon>Pontibacter</taxon>
    </lineage>
</organism>
<protein>
    <submittedName>
        <fullName evidence="2">Uncharacterized protein</fullName>
    </submittedName>
</protein>
<accession>A0A501W574</accession>
<comment type="caution">
    <text evidence="2">The sequence shown here is derived from an EMBL/GenBank/DDBJ whole genome shotgun (WGS) entry which is preliminary data.</text>
</comment>
<reference evidence="2 3" key="1">
    <citation type="submission" date="2019-06" db="EMBL/GenBank/DDBJ databases">
        <title>A novel bacterium of genus Pontibacter, isolated from marine sediment.</title>
        <authorList>
            <person name="Huang H."/>
            <person name="Mo K."/>
            <person name="Hu Y."/>
        </authorList>
    </citation>
    <scope>NUCLEOTIDE SEQUENCE [LARGE SCALE GENOMIC DNA]</scope>
    <source>
        <strain evidence="2 3">HB172049</strain>
    </source>
</reference>
<dbReference type="AlphaFoldDB" id="A0A501W574"/>
<evidence type="ECO:0000313" key="3">
    <source>
        <dbReference type="Proteomes" id="UP000316727"/>
    </source>
</evidence>
<proteinExistence type="predicted"/>
<dbReference type="RefSeq" id="WP_140621299.1">
    <property type="nucleotide sequence ID" value="NZ_VFRQ01000004.1"/>
</dbReference>
<dbReference type="PROSITE" id="PS51257">
    <property type="entry name" value="PROKAR_LIPOPROTEIN"/>
    <property type="match status" value="1"/>
</dbReference>
<dbReference type="Proteomes" id="UP000316727">
    <property type="component" value="Unassembled WGS sequence"/>
</dbReference>
<feature type="signal peptide" evidence="1">
    <location>
        <begin position="1"/>
        <end position="19"/>
    </location>
</feature>
<feature type="chain" id="PRO_5021230261" evidence="1">
    <location>
        <begin position="20"/>
        <end position="235"/>
    </location>
</feature>